<evidence type="ECO:0000313" key="5">
    <source>
        <dbReference type="Proteomes" id="UP000000390"/>
    </source>
</evidence>
<dbReference type="EMBL" id="AOHV01000020">
    <property type="protein sequence ID" value="ELY38648.1"/>
    <property type="molecule type" value="Genomic_DNA"/>
</dbReference>
<dbReference type="SUPFAM" id="SSF47240">
    <property type="entry name" value="Ferritin-like"/>
    <property type="match status" value="1"/>
</dbReference>
<reference evidence="3 5" key="1">
    <citation type="journal article" date="2010" name="J. Bacteriol.">
        <title>Complete genome sequence of Halalkalicoccus jeotgali B3(T), an extremely halophilic archaeon.</title>
        <authorList>
            <person name="Roh S.W."/>
            <person name="Nam Y.D."/>
            <person name="Nam S.H."/>
            <person name="Choi S.H."/>
            <person name="Park H.S."/>
            <person name="Bae J.W."/>
        </authorList>
    </citation>
    <scope>NUCLEOTIDE SEQUENCE [LARGE SCALE GENOMIC DNA]</scope>
    <source>
        <strain evidence="3">B3</strain>
        <strain evidence="5">DSM 18796 / CECT 7217 / JCM 14584 / KCTC 4019 / B3</strain>
        <plasmid evidence="5">2</plasmid>
    </source>
</reference>
<name>D8JC08_HALJB</name>
<reference evidence="4 6" key="2">
    <citation type="journal article" date="2014" name="PLoS Genet.">
        <title>Phylogenetically driven sequencing of extremely halophilic archaea reveals strategies for static and dynamic osmo-response.</title>
        <authorList>
            <person name="Becker E.A."/>
            <person name="Seitzer P.M."/>
            <person name="Tritt A."/>
            <person name="Larsen D."/>
            <person name="Krusor M."/>
            <person name="Yao A.I."/>
            <person name="Wu D."/>
            <person name="Madern D."/>
            <person name="Eisen J.A."/>
            <person name="Darling A.E."/>
            <person name="Facciotti M.T."/>
        </authorList>
    </citation>
    <scope>NUCLEOTIDE SEQUENCE [LARGE SCALE GENOMIC DNA]</scope>
    <source>
        <strain evidence="4">B3</strain>
        <strain evidence="6">DSM 18796 / CECT 7217 / JCM 14584 / KCTC 4019 / B3</strain>
    </source>
</reference>
<dbReference type="GeneID" id="9421362"/>
<dbReference type="PATRIC" id="fig|795797.18.peg.3485"/>
<dbReference type="Pfam" id="PF05067">
    <property type="entry name" value="Mn_catalase"/>
    <property type="match status" value="1"/>
</dbReference>
<proteinExistence type="inferred from homology"/>
<dbReference type="OrthoDB" id="195771at2157"/>
<accession>D8JC08</accession>
<geneLocation type="plasmid" evidence="3 5">
    <name>2</name>
</geneLocation>
<evidence type="ECO:0000256" key="1">
    <source>
        <dbReference type="ARBA" id="ARBA00007644"/>
    </source>
</evidence>
<keyword evidence="3" id="KW-0614">Plasmid</keyword>
<keyword evidence="6" id="KW-1185">Reference proteome</keyword>
<sequence>MHQEQWLAALETIDDHLPVPNSFPQDEENQDHNYEFMCTFDGEHENPGERWTQGESIDGKGEFSYGRQPGGGKPDLDEVIEEMHNEVS</sequence>
<dbReference type="InterPro" id="IPR012347">
    <property type="entry name" value="Ferritin-like"/>
</dbReference>
<evidence type="ECO:0000313" key="6">
    <source>
        <dbReference type="Proteomes" id="UP000011645"/>
    </source>
</evidence>
<dbReference type="Gene3D" id="1.20.1260.10">
    <property type="match status" value="1"/>
</dbReference>
<organism evidence="3 5">
    <name type="scientific">Halalkalicoccus jeotgali (strain DSM 18796 / CECT 7217 / JCM 14584 / KCTC 4019 / B3)</name>
    <dbReference type="NCBI Taxonomy" id="795797"/>
    <lineage>
        <taxon>Archaea</taxon>
        <taxon>Methanobacteriati</taxon>
        <taxon>Methanobacteriota</taxon>
        <taxon>Stenosarchaea group</taxon>
        <taxon>Halobacteria</taxon>
        <taxon>Halobacteriales</taxon>
        <taxon>Halococcaceae</taxon>
        <taxon>Halalkalicoccus</taxon>
    </lineage>
</organism>
<dbReference type="RefSeq" id="WP_008415511.1">
    <property type="nucleotide sequence ID" value="NC_014299.1"/>
</dbReference>
<dbReference type="Proteomes" id="UP000000390">
    <property type="component" value="Plasmid 2"/>
</dbReference>
<evidence type="ECO:0000256" key="2">
    <source>
        <dbReference type="SAM" id="MobiDB-lite"/>
    </source>
</evidence>
<dbReference type="HOGENOM" id="CLU_2461663_0_0_2"/>
<dbReference type="InterPro" id="IPR009078">
    <property type="entry name" value="Ferritin-like_SF"/>
</dbReference>
<feature type="region of interest" description="Disordered" evidence="2">
    <location>
        <begin position="42"/>
        <end position="76"/>
    </location>
</feature>
<dbReference type="EMBL" id="CP002064">
    <property type="protein sequence ID" value="ADJ16915.1"/>
    <property type="molecule type" value="Genomic_DNA"/>
</dbReference>
<dbReference type="KEGG" id="hje:HacjB3_17863"/>
<protein>
    <submittedName>
        <fullName evidence="3">Manganese containing catalase</fullName>
    </submittedName>
</protein>
<dbReference type="eggNOG" id="arCOG07055">
    <property type="taxonomic scope" value="Archaea"/>
</dbReference>
<evidence type="ECO:0000313" key="3">
    <source>
        <dbReference type="EMBL" id="ADJ16915.1"/>
    </source>
</evidence>
<dbReference type="Proteomes" id="UP000011645">
    <property type="component" value="Unassembled WGS sequence"/>
</dbReference>
<dbReference type="AlphaFoldDB" id="D8JC08"/>
<gene>
    <name evidence="3" type="ordered locus">HacjB3_17863</name>
    <name evidence="4" type="ORF">C497_06899</name>
</gene>
<dbReference type="InterPro" id="IPR007760">
    <property type="entry name" value="Mn_catalase"/>
</dbReference>
<comment type="similarity">
    <text evidence="1">Belongs to the manganese catalase family.</text>
</comment>
<evidence type="ECO:0000313" key="4">
    <source>
        <dbReference type="EMBL" id="ELY38648.1"/>
    </source>
</evidence>